<dbReference type="Pfam" id="PF13366">
    <property type="entry name" value="PDDEXK_3"/>
    <property type="match status" value="1"/>
</dbReference>
<dbReference type="Proteomes" id="UP000278983">
    <property type="component" value="Unassembled WGS sequence"/>
</dbReference>
<dbReference type="OrthoDB" id="9806869at2"/>
<evidence type="ECO:0000313" key="2">
    <source>
        <dbReference type="Proteomes" id="UP000278983"/>
    </source>
</evidence>
<evidence type="ECO:0000313" key="1">
    <source>
        <dbReference type="EMBL" id="RUL59773.1"/>
    </source>
</evidence>
<keyword evidence="2" id="KW-1185">Reference proteome</keyword>
<comment type="caution">
    <text evidence="1">The sequence shown here is derived from an EMBL/GenBank/DDBJ whole genome shotgun (WGS) entry which is preliminary data.</text>
</comment>
<proteinExistence type="predicted"/>
<reference evidence="1 2" key="1">
    <citation type="submission" date="2018-12" db="EMBL/GenBank/DDBJ databases">
        <title>Genome sequencing of Prevotella sp. KCOM 3155 (= JS262).</title>
        <authorList>
            <person name="Kook J.-K."/>
            <person name="Park S.-N."/>
            <person name="Lim Y.K."/>
        </authorList>
    </citation>
    <scope>NUCLEOTIDE SEQUENCE [LARGE SCALE GENOMIC DNA]</scope>
    <source>
        <strain evidence="1 2">KCOM 3155</strain>
    </source>
</reference>
<accession>A0A432LLS7</accession>
<dbReference type="InterPro" id="IPR026350">
    <property type="entry name" value="GxxExxY"/>
</dbReference>
<dbReference type="AlphaFoldDB" id="A0A432LLS7"/>
<gene>
    <name evidence="1" type="ORF">EHV08_08395</name>
</gene>
<dbReference type="EMBL" id="RYYU01000001">
    <property type="protein sequence ID" value="RUL59773.1"/>
    <property type="molecule type" value="Genomic_DNA"/>
</dbReference>
<name>A0A432LLS7_9BACT</name>
<sequence>MYNGINEEGVSVDVEATIREVVDCAYHVRGQLSQGFEEKIYKNAMCIEMGKRGLEVKTEVPVNVYYDDIIVGQYRADIIVNNVVIIELKANHSLCPANEVQLVNYLNALHIDNGLLINFGGEKLECKRKFRKYKLPFQ</sequence>
<organism evidence="1 2">
    <name type="scientific">Prevotella koreensis</name>
    <dbReference type="NCBI Taxonomy" id="2490854"/>
    <lineage>
        <taxon>Bacteria</taxon>
        <taxon>Pseudomonadati</taxon>
        <taxon>Bacteroidota</taxon>
        <taxon>Bacteroidia</taxon>
        <taxon>Bacteroidales</taxon>
        <taxon>Prevotellaceae</taxon>
        <taxon>Prevotella</taxon>
    </lineage>
</organism>
<dbReference type="NCBIfam" id="TIGR04256">
    <property type="entry name" value="GxxExxY"/>
    <property type="match status" value="1"/>
</dbReference>
<protein>
    <submittedName>
        <fullName evidence="1">GxxExxY protein</fullName>
    </submittedName>
</protein>
<dbReference type="RefSeq" id="WP_126678878.1">
    <property type="nucleotide sequence ID" value="NZ_CAUTIM010000001.1"/>
</dbReference>